<feature type="region of interest" description="Disordered" evidence="4">
    <location>
        <begin position="161"/>
        <end position="291"/>
    </location>
</feature>
<name>A0A060T2H4_BLAAD</name>
<dbReference type="GO" id="GO:0000289">
    <property type="term" value="P:nuclear-transcribed mRNA poly(A) tail shortening"/>
    <property type="evidence" value="ECO:0007669"/>
    <property type="project" value="TreeGrafter"/>
</dbReference>
<keyword evidence="3" id="KW-0694">RNA-binding</keyword>
<dbReference type="InterPro" id="IPR013761">
    <property type="entry name" value="SAM/pointed_sf"/>
</dbReference>
<dbReference type="InterPro" id="IPR001660">
    <property type="entry name" value="SAM"/>
</dbReference>
<feature type="compositionally biased region" description="Basic and acidic residues" evidence="4">
    <location>
        <begin position="334"/>
        <end position="343"/>
    </location>
</feature>
<dbReference type="Gene3D" id="1.10.150.50">
    <property type="entry name" value="Transcription Factor, Ets-1"/>
    <property type="match status" value="1"/>
</dbReference>
<organism evidence="6">
    <name type="scientific">Blastobotrys adeninivorans</name>
    <name type="common">Yeast</name>
    <name type="synonym">Arxula adeninivorans</name>
    <dbReference type="NCBI Taxonomy" id="409370"/>
    <lineage>
        <taxon>Eukaryota</taxon>
        <taxon>Fungi</taxon>
        <taxon>Dikarya</taxon>
        <taxon>Ascomycota</taxon>
        <taxon>Saccharomycotina</taxon>
        <taxon>Dipodascomycetes</taxon>
        <taxon>Dipodascales</taxon>
        <taxon>Trichomonascaceae</taxon>
        <taxon>Blastobotrys</taxon>
    </lineage>
</organism>
<dbReference type="SMART" id="SM00454">
    <property type="entry name" value="SAM"/>
    <property type="match status" value="1"/>
</dbReference>
<reference evidence="6" key="2">
    <citation type="submission" date="2014-06" db="EMBL/GenBank/DDBJ databases">
        <title>The complete genome of Blastobotrys (Arxula) adeninivorans LS3 - a yeast of biotechnological interest.</title>
        <authorList>
            <person name="Kunze G."/>
            <person name="Gaillardin C."/>
            <person name="Czernicka M."/>
            <person name="Durrens P."/>
            <person name="Martin T."/>
            <person name="Boer E."/>
            <person name="Gabaldon T."/>
            <person name="Cruz J."/>
            <person name="Talla E."/>
            <person name="Marck C."/>
            <person name="Goffeau A."/>
            <person name="Barbe V."/>
            <person name="Baret P."/>
            <person name="Baronian K."/>
            <person name="Beier S."/>
            <person name="Bleykasten C."/>
            <person name="Bode R."/>
            <person name="Casaregola S."/>
            <person name="Despons L."/>
            <person name="Fairhead C."/>
            <person name="Giersberg M."/>
            <person name="Gierski P."/>
            <person name="Hahnel U."/>
            <person name="Hartmann A."/>
            <person name="Jankowska D."/>
            <person name="Jubin C."/>
            <person name="Jung P."/>
            <person name="Lafontaine I."/>
            <person name="Leh-Louis V."/>
            <person name="Lemaire M."/>
            <person name="Marcet-Houben M."/>
            <person name="Mascher M."/>
            <person name="Morel G."/>
            <person name="Richard G.-F."/>
            <person name="Riechen J."/>
            <person name="Sacerdot C."/>
            <person name="Sarkar A."/>
            <person name="Savel G."/>
            <person name="Schacherer J."/>
            <person name="Sherman D."/>
            <person name="Straub M.-L."/>
            <person name="Stein N."/>
            <person name="Thierry A."/>
            <person name="Trautwein-Schult A."/>
            <person name="Westhof E."/>
            <person name="Worch S."/>
            <person name="Dujon B."/>
            <person name="Souciet J.-L."/>
            <person name="Wincker P."/>
            <person name="Scholz U."/>
            <person name="Neuveglise N."/>
        </authorList>
    </citation>
    <scope>NUCLEOTIDE SEQUENCE</scope>
    <source>
        <strain evidence="6">LS3</strain>
    </source>
</reference>
<feature type="region of interest" description="Disordered" evidence="4">
    <location>
        <begin position="310"/>
        <end position="448"/>
    </location>
</feature>
<protein>
    <submittedName>
        <fullName evidence="6">ARAD1A08360p</fullName>
    </submittedName>
</protein>
<feature type="compositionally biased region" description="Low complexity" evidence="4">
    <location>
        <begin position="170"/>
        <end position="188"/>
    </location>
</feature>
<evidence type="ECO:0000259" key="5">
    <source>
        <dbReference type="PROSITE" id="PS50105"/>
    </source>
</evidence>
<comment type="subcellular location">
    <subcellularLocation>
        <location evidence="1">Cytoplasm</location>
    </subcellularLocation>
</comment>
<dbReference type="GO" id="GO:0000932">
    <property type="term" value="C:P-body"/>
    <property type="evidence" value="ECO:0007669"/>
    <property type="project" value="TreeGrafter"/>
</dbReference>
<dbReference type="PANTHER" id="PTHR12515:SF5">
    <property type="entry name" value="PROTEIN SMAUG"/>
    <property type="match status" value="1"/>
</dbReference>
<keyword evidence="2" id="KW-0963">Cytoplasm</keyword>
<gene>
    <name evidence="6" type="ORF">GNLVRS02_ARAD1A08360g</name>
</gene>
<accession>A0A060T2H4</accession>
<dbReference type="InterPro" id="IPR050897">
    <property type="entry name" value="SMAUG/VTS1_RNA-bind"/>
</dbReference>
<dbReference type="EMBL" id="HG937691">
    <property type="protein sequence ID" value="CDP33391.1"/>
    <property type="molecule type" value="Genomic_DNA"/>
</dbReference>
<dbReference type="PROSITE" id="PS50105">
    <property type="entry name" value="SAM_DOMAIN"/>
    <property type="match status" value="1"/>
</dbReference>
<dbReference type="AlphaFoldDB" id="A0A060T2H4"/>
<evidence type="ECO:0000256" key="1">
    <source>
        <dbReference type="ARBA" id="ARBA00004496"/>
    </source>
</evidence>
<dbReference type="PhylomeDB" id="A0A060T2H4"/>
<dbReference type="SUPFAM" id="SSF47769">
    <property type="entry name" value="SAM/Pointed domain"/>
    <property type="match status" value="1"/>
</dbReference>
<feature type="compositionally biased region" description="Low complexity" evidence="4">
    <location>
        <begin position="348"/>
        <end position="387"/>
    </location>
</feature>
<dbReference type="GO" id="GO:0003729">
    <property type="term" value="F:mRNA binding"/>
    <property type="evidence" value="ECO:0007669"/>
    <property type="project" value="TreeGrafter"/>
</dbReference>
<feature type="compositionally biased region" description="Low complexity" evidence="4">
    <location>
        <begin position="244"/>
        <end position="255"/>
    </location>
</feature>
<dbReference type="InterPro" id="IPR057327">
    <property type="entry name" value="Vts1_dom"/>
</dbReference>
<evidence type="ECO:0000256" key="3">
    <source>
        <dbReference type="ARBA" id="ARBA00022884"/>
    </source>
</evidence>
<evidence type="ECO:0000313" key="6">
    <source>
        <dbReference type="EMBL" id="CDP33391.1"/>
    </source>
</evidence>
<sequence>MTDPGSPYTGRRRAPPPGGMRPSHNSVDLSSFDSPLIHRTRPSSEIFLHTPHKFMDPSAAMASANSSNRPPSMYGVPEDMADKWLQDLELYQQTLEEMATVSLDRNFKDELSAIEQWFEVLSEGERTAALYALLQQTTPVQIRFFITVLQKLATRDPYAAALSPTGEPAQVPQTSQGPGPQVPGVTPQAPGAHKMFKNVQPQSSPFMTPPPKPFAPGQRSSMGPPPAPPRSPWSDVISRPKSASGPGPNSTPGQSSQGGGGAPRDYLPEGVSSWASAANTPAGASPRPSSYRISNEIASSTAMKLAALNTASARTSMDPEVKKYRRRGSVITDEAQKYIEREMAAMAQQDLQQQSQSQPHQQQQQQQPGSIGQPSQQTPLAPQAQTPRGTPSHKSHQSLPQNIAHNVSSPWGLGVSTNGSGGSPPRLPEKSPSRNYTPSKKEKPEINFADPNLLADTAGWLRALRLHKYTDNLADVDWKQMVQLTDEDLQARGVSALGARRKMLKLFEQIRDEHGIAAPAGSTAPAASESNE</sequence>
<feature type="compositionally biased region" description="Polar residues" evidence="4">
    <location>
        <begin position="23"/>
        <end position="33"/>
    </location>
</feature>
<reference evidence="6" key="1">
    <citation type="submission" date="2014-02" db="EMBL/GenBank/DDBJ databases">
        <authorList>
            <person name="Genoscope - CEA"/>
        </authorList>
    </citation>
    <scope>NUCLEOTIDE SEQUENCE</scope>
    <source>
        <strain evidence="6">LS3</strain>
    </source>
</reference>
<dbReference type="Pfam" id="PF25479">
    <property type="entry name" value="Vts1"/>
    <property type="match status" value="1"/>
</dbReference>
<evidence type="ECO:0000256" key="4">
    <source>
        <dbReference type="SAM" id="MobiDB-lite"/>
    </source>
</evidence>
<feature type="compositionally biased region" description="Polar residues" evidence="4">
    <location>
        <begin position="397"/>
        <end position="409"/>
    </location>
</feature>
<dbReference type="Pfam" id="PF07647">
    <property type="entry name" value="SAM_2"/>
    <property type="match status" value="1"/>
</dbReference>
<feature type="domain" description="SAM" evidence="5">
    <location>
        <begin position="456"/>
        <end position="513"/>
    </location>
</feature>
<dbReference type="PANTHER" id="PTHR12515">
    <property type="entry name" value="STERILE ALPHA MOTIF DOMAIN CONTAINING PROTEIN 4-RELATED"/>
    <property type="match status" value="1"/>
</dbReference>
<evidence type="ECO:0000256" key="2">
    <source>
        <dbReference type="ARBA" id="ARBA00022490"/>
    </source>
</evidence>
<feature type="region of interest" description="Disordered" evidence="4">
    <location>
        <begin position="1"/>
        <end position="35"/>
    </location>
</feature>
<proteinExistence type="predicted"/>